<reference evidence="1 2" key="1">
    <citation type="submission" date="2017-09" db="EMBL/GenBank/DDBJ databases">
        <title>Genome sequencing of Besnoitia besnoiti strain Bb-Ger1.</title>
        <authorList>
            <person name="Schares G."/>
            <person name="Venepally P."/>
            <person name="Lorenzi H.A."/>
        </authorList>
    </citation>
    <scope>NUCLEOTIDE SEQUENCE [LARGE SCALE GENOMIC DNA]</scope>
    <source>
        <strain evidence="1 2">Bb-Ger1</strain>
    </source>
</reference>
<dbReference type="RefSeq" id="XP_029222245.1">
    <property type="nucleotide sequence ID" value="XM_029359332.1"/>
</dbReference>
<sequence length="194" mass="21454">MEAALQRGSFSLHPRSLVSPAKAPSPSGLDLALYQLTRAAVVRWRRRLREWEASPCDCASPPPFPSPPLLSSCSFYSHCALSGAAAKPSFGMRLKSWGCRAITGPSVSHSILFGVGAGFCAYAGYYLYRAVRLTLFDTENVALQSRLRYAEKQKLFQQELDRELAAGHIASLVAEYDPVATRLPFQPLQDRYRV</sequence>
<dbReference type="AlphaFoldDB" id="A0A2A9MPG4"/>
<evidence type="ECO:0000313" key="1">
    <source>
        <dbReference type="EMBL" id="PFH38236.1"/>
    </source>
</evidence>
<keyword evidence="2" id="KW-1185">Reference proteome</keyword>
<name>A0A2A9MPG4_BESBE</name>
<evidence type="ECO:0008006" key="3">
    <source>
        <dbReference type="Google" id="ProtNLM"/>
    </source>
</evidence>
<dbReference type="Proteomes" id="UP000224006">
    <property type="component" value="Chromosome I"/>
</dbReference>
<dbReference type="EMBL" id="NWUJ01000001">
    <property type="protein sequence ID" value="PFH38236.1"/>
    <property type="molecule type" value="Genomic_DNA"/>
</dbReference>
<protein>
    <recommendedName>
        <fullName evidence="3">Transmembrane protein</fullName>
    </recommendedName>
</protein>
<gene>
    <name evidence="1" type="ORF">BESB_005770</name>
</gene>
<dbReference type="GeneID" id="40305640"/>
<dbReference type="KEGG" id="bbes:BESB_005770"/>
<accession>A0A2A9MPG4</accession>
<comment type="caution">
    <text evidence="1">The sequence shown here is derived from an EMBL/GenBank/DDBJ whole genome shotgun (WGS) entry which is preliminary data.</text>
</comment>
<dbReference type="STRING" id="94643.A0A2A9MPG4"/>
<dbReference type="OrthoDB" id="383103at2759"/>
<organism evidence="1 2">
    <name type="scientific">Besnoitia besnoiti</name>
    <name type="common">Apicomplexan protozoan</name>
    <dbReference type="NCBI Taxonomy" id="94643"/>
    <lineage>
        <taxon>Eukaryota</taxon>
        <taxon>Sar</taxon>
        <taxon>Alveolata</taxon>
        <taxon>Apicomplexa</taxon>
        <taxon>Conoidasida</taxon>
        <taxon>Coccidia</taxon>
        <taxon>Eucoccidiorida</taxon>
        <taxon>Eimeriorina</taxon>
        <taxon>Sarcocystidae</taxon>
        <taxon>Besnoitia</taxon>
    </lineage>
</organism>
<dbReference type="VEuPathDB" id="ToxoDB:BESB_005770"/>
<evidence type="ECO:0000313" key="2">
    <source>
        <dbReference type="Proteomes" id="UP000224006"/>
    </source>
</evidence>
<proteinExistence type="predicted"/>